<evidence type="ECO:0000313" key="2">
    <source>
        <dbReference type="EMBL" id="AFZ28065.1"/>
    </source>
</evidence>
<proteinExistence type="predicted"/>
<dbReference type="Proteomes" id="UP000010475">
    <property type="component" value="Chromosome"/>
</dbReference>
<dbReference type="RefSeq" id="WP_015211297.1">
    <property type="nucleotide sequence ID" value="NC_019757.1"/>
</dbReference>
<evidence type="ECO:0000313" key="3">
    <source>
        <dbReference type="Proteomes" id="UP000010475"/>
    </source>
</evidence>
<evidence type="ECO:0000256" key="1">
    <source>
        <dbReference type="SAM" id="Phobius"/>
    </source>
</evidence>
<gene>
    <name evidence="2" type="ORF">Cylst_6094</name>
</gene>
<keyword evidence="1" id="KW-0812">Transmembrane</keyword>
<dbReference type="AlphaFoldDB" id="K9X605"/>
<dbReference type="PATRIC" id="fig|56107.3.peg.6699"/>
<feature type="transmembrane region" description="Helical" evidence="1">
    <location>
        <begin position="6"/>
        <end position="29"/>
    </location>
</feature>
<organism evidence="2 3">
    <name type="scientific">Cylindrospermum stagnale PCC 7417</name>
    <dbReference type="NCBI Taxonomy" id="56107"/>
    <lineage>
        <taxon>Bacteria</taxon>
        <taxon>Bacillati</taxon>
        <taxon>Cyanobacteriota</taxon>
        <taxon>Cyanophyceae</taxon>
        <taxon>Nostocales</taxon>
        <taxon>Nostocaceae</taxon>
        <taxon>Cylindrospermum</taxon>
    </lineage>
</organism>
<dbReference type="OrthoDB" id="495086at2"/>
<keyword evidence="3" id="KW-1185">Reference proteome</keyword>
<sequence length="192" mass="21684">MKQSYLVKIATIILFSLGSMGIVAGSFLFRNTFSRAGETQIITDKSRYREIRTKLWSDIHEIKHFPSGIPADAQGVHLAYSPGLMQASSFFQIRLKQSPEKIQNLLSHYRNISQHQYRGGDTNDHSNQPNGVPTTFFYTSNSANESFPVTYEILVLNAKNRGTPGFKWNHGDSYGVAIDSSASEIVYWAEKW</sequence>
<dbReference type="eggNOG" id="ENOG5033KF7">
    <property type="taxonomic scope" value="Bacteria"/>
</dbReference>
<dbReference type="STRING" id="56107.Cylst_6094"/>
<dbReference type="KEGG" id="csg:Cylst_6094"/>
<keyword evidence="1" id="KW-1133">Transmembrane helix</keyword>
<keyword evidence="1" id="KW-0472">Membrane</keyword>
<dbReference type="HOGENOM" id="CLU_1459896_0_0_3"/>
<accession>K9X605</accession>
<reference evidence="2 3" key="1">
    <citation type="submission" date="2012-06" db="EMBL/GenBank/DDBJ databases">
        <title>Finished chromosome of genome of Cylindrospermum stagnale PCC 7417.</title>
        <authorList>
            <consortium name="US DOE Joint Genome Institute"/>
            <person name="Gugger M."/>
            <person name="Coursin T."/>
            <person name="Rippka R."/>
            <person name="Tandeau De Marsac N."/>
            <person name="Huntemann M."/>
            <person name="Wei C.-L."/>
            <person name="Han J."/>
            <person name="Detter J.C."/>
            <person name="Han C."/>
            <person name="Tapia R."/>
            <person name="Chen A."/>
            <person name="Kyrpides N."/>
            <person name="Mavromatis K."/>
            <person name="Markowitz V."/>
            <person name="Szeto E."/>
            <person name="Ivanova N."/>
            <person name="Pagani I."/>
            <person name="Pati A."/>
            <person name="Goodwin L."/>
            <person name="Nordberg H.P."/>
            <person name="Cantor M.N."/>
            <person name="Hua S.X."/>
            <person name="Woyke T."/>
            <person name="Kerfeld C.A."/>
        </authorList>
    </citation>
    <scope>NUCLEOTIDE SEQUENCE [LARGE SCALE GENOMIC DNA]</scope>
    <source>
        <strain evidence="2 3">PCC 7417</strain>
    </source>
</reference>
<protein>
    <submittedName>
        <fullName evidence="2">Uncharacterized protein</fullName>
    </submittedName>
</protein>
<name>K9X605_9NOST</name>
<dbReference type="EMBL" id="CP003642">
    <property type="protein sequence ID" value="AFZ28065.1"/>
    <property type="molecule type" value="Genomic_DNA"/>
</dbReference>